<dbReference type="InterPro" id="IPR002197">
    <property type="entry name" value="HTH_Fis"/>
</dbReference>
<feature type="domain" description="DNA binding HTH" evidence="4">
    <location>
        <begin position="36"/>
        <end position="76"/>
    </location>
</feature>
<keyword evidence="2" id="KW-0238">DNA-binding</keyword>
<dbReference type="InterPro" id="IPR005412">
    <property type="entry name" value="Fis_DNA-bd"/>
</dbReference>
<dbReference type="Pfam" id="PF02954">
    <property type="entry name" value="HTH_8"/>
    <property type="match status" value="1"/>
</dbReference>
<dbReference type="PRINTS" id="PR01591">
    <property type="entry name" value="DNABINDNGFIS"/>
</dbReference>
<name>A0A1A9RBW3_EIKCO</name>
<dbReference type="EMBL" id="LXSF01000012">
    <property type="protein sequence ID" value="OAM15590.1"/>
    <property type="molecule type" value="Genomic_DNA"/>
</dbReference>
<evidence type="ECO:0000313" key="5">
    <source>
        <dbReference type="EMBL" id="OAM15590.1"/>
    </source>
</evidence>
<protein>
    <recommendedName>
        <fullName evidence="3">Putative Fis-like DNA-binding protein</fullName>
    </recommendedName>
</protein>
<evidence type="ECO:0000256" key="1">
    <source>
        <dbReference type="ARBA" id="ARBA00008559"/>
    </source>
</evidence>
<evidence type="ECO:0000256" key="3">
    <source>
        <dbReference type="ARBA" id="ARBA00029540"/>
    </source>
</evidence>
<dbReference type="InterPro" id="IPR050207">
    <property type="entry name" value="Trans_regulatory_Fis"/>
</dbReference>
<dbReference type="PIRSF" id="PIRSF002097">
    <property type="entry name" value="DNA-binding_Fis"/>
    <property type="match status" value="1"/>
</dbReference>
<comment type="caution">
    <text evidence="5">The sequence shown here is derived from an EMBL/GenBank/DDBJ whole genome shotgun (WGS) entry which is preliminary data.</text>
</comment>
<evidence type="ECO:0000256" key="2">
    <source>
        <dbReference type="ARBA" id="ARBA00023125"/>
    </source>
</evidence>
<dbReference type="InterPro" id="IPR009057">
    <property type="entry name" value="Homeodomain-like_sf"/>
</dbReference>
<comment type="similarity">
    <text evidence="1">Belongs to the transcriptional regulatory Fis family.</text>
</comment>
<accession>A0A1A9RBW3</accession>
<proteinExistence type="inferred from homology"/>
<dbReference type="PANTHER" id="PTHR47918">
    <property type="entry name" value="DNA-BINDING PROTEIN FIS"/>
    <property type="match status" value="1"/>
</dbReference>
<organism evidence="5 6">
    <name type="scientific">Eikenella corrodens</name>
    <dbReference type="NCBI Taxonomy" id="539"/>
    <lineage>
        <taxon>Bacteria</taxon>
        <taxon>Pseudomonadati</taxon>
        <taxon>Pseudomonadota</taxon>
        <taxon>Betaproteobacteria</taxon>
        <taxon>Neisseriales</taxon>
        <taxon>Neisseriaceae</taxon>
        <taxon>Eikenella</taxon>
    </lineage>
</organism>
<dbReference type="GO" id="GO:0043565">
    <property type="term" value="F:sequence-specific DNA binding"/>
    <property type="evidence" value="ECO:0007669"/>
    <property type="project" value="InterPro"/>
</dbReference>
<reference evidence="6" key="1">
    <citation type="submission" date="2016-05" db="EMBL/GenBank/DDBJ databases">
        <title>Draft genome of Corynebacterium afermentans subsp. afermentans LCDC 88199T.</title>
        <authorList>
            <person name="Bernier A.-M."/>
            <person name="Bernard K."/>
        </authorList>
    </citation>
    <scope>NUCLEOTIDE SEQUENCE [LARGE SCALE GENOMIC DNA]</scope>
    <source>
        <strain evidence="6">NML01-0328</strain>
    </source>
</reference>
<sequence length="79" mass="8969">MLHQNSHITTCIENSLQQYFTDLDGQPAHDVYQMVLQQVELPLLRCVMAHCEGNQSKAAQVLGLNRNTLRKKLSAYSLI</sequence>
<evidence type="ECO:0000259" key="4">
    <source>
        <dbReference type="Pfam" id="PF02954"/>
    </source>
</evidence>
<gene>
    <name evidence="5" type="ORF">A7P85_10505</name>
</gene>
<dbReference type="Gene3D" id="1.10.10.60">
    <property type="entry name" value="Homeodomain-like"/>
    <property type="match status" value="1"/>
</dbReference>
<dbReference type="Proteomes" id="UP000078003">
    <property type="component" value="Unassembled WGS sequence"/>
</dbReference>
<dbReference type="PANTHER" id="PTHR47918:SF1">
    <property type="entry name" value="DNA-BINDING PROTEIN FIS"/>
    <property type="match status" value="1"/>
</dbReference>
<dbReference type="SUPFAM" id="SSF46689">
    <property type="entry name" value="Homeodomain-like"/>
    <property type="match status" value="1"/>
</dbReference>
<dbReference type="AlphaFoldDB" id="A0A1A9RBW3"/>
<dbReference type="RefSeq" id="WP_064104815.1">
    <property type="nucleotide sequence ID" value="NZ_LXSF01000012.1"/>
</dbReference>
<evidence type="ECO:0000313" key="6">
    <source>
        <dbReference type="Proteomes" id="UP000078003"/>
    </source>
</evidence>
<dbReference type="GO" id="GO:0006355">
    <property type="term" value="P:regulation of DNA-templated transcription"/>
    <property type="evidence" value="ECO:0007669"/>
    <property type="project" value="InterPro"/>
</dbReference>
<dbReference type="PRINTS" id="PR01590">
    <property type="entry name" value="HTHFIS"/>
</dbReference>